<dbReference type="InterPro" id="IPR003959">
    <property type="entry name" value="ATPase_AAA_core"/>
</dbReference>
<evidence type="ECO:0000313" key="4">
    <source>
        <dbReference type="Proteomes" id="UP000323502"/>
    </source>
</evidence>
<dbReference type="Proteomes" id="UP000436801">
    <property type="component" value="Unassembled WGS sequence"/>
</dbReference>
<accession>A0A1G7HV88</accession>
<evidence type="ECO:0000313" key="3">
    <source>
        <dbReference type="EMBL" id="SDF04437.1"/>
    </source>
</evidence>
<dbReference type="Pfam" id="PF13304">
    <property type="entry name" value="AAA_21"/>
    <property type="match status" value="1"/>
</dbReference>
<dbReference type="Proteomes" id="UP000323502">
    <property type="component" value="Unassembled WGS sequence"/>
</dbReference>
<keyword evidence="4" id="KW-1185">Reference proteome</keyword>
<evidence type="ECO:0000313" key="2">
    <source>
        <dbReference type="EMBL" id="MWC44477.1"/>
    </source>
</evidence>
<dbReference type="OrthoDB" id="9816534at2"/>
<dbReference type="GO" id="GO:0005524">
    <property type="term" value="F:ATP binding"/>
    <property type="evidence" value="ECO:0007669"/>
    <property type="project" value="InterPro"/>
</dbReference>
<dbReference type="EMBL" id="WSUT01000005">
    <property type="protein sequence ID" value="MWC44477.1"/>
    <property type="molecule type" value="Genomic_DNA"/>
</dbReference>
<organism evidence="3 4">
    <name type="scientific">Sphingomonas carotinifaciens</name>
    <dbReference type="NCBI Taxonomy" id="1166323"/>
    <lineage>
        <taxon>Bacteria</taxon>
        <taxon>Pseudomonadati</taxon>
        <taxon>Pseudomonadota</taxon>
        <taxon>Alphaproteobacteria</taxon>
        <taxon>Sphingomonadales</taxon>
        <taxon>Sphingomonadaceae</taxon>
        <taxon>Sphingomonas</taxon>
    </lineage>
</organism>
<dbReference type="EMBL" id="FNBI01000002">
    <property type="protein sequence ID" value="SDF04437.1"/>
    <property type="molecule type" value="Genomic_DNA"/>
</dbReference>
<feature type="domain" description="ATPase AAA-type core" evidence="1">
    <location>
        <begin position="22"/>
        <end position="358"/>
    </location>
</feature>
<name>A0A1G7HV88_9SPHN</name>
<dbReference type="GO" id="GO:0016887">
    <property type="term" value="F:ATP hydrolysis activity"/>
    <property type="evidence" value="ECO:0007669"/>
    <property type="project" value="InterPro"/>
</dbReference>
<dbReference type="PANTHER" id="PTHR43581:SF4">
    <property type="entry name" value="ATP_GTP PHOSPHATASE"/>
    <property type="match status" value="1"/>
</dbReference>
<gene>
    <name evidence="2" type="ORF">GQR91_12545</name>
    <name evidence="3" type="ORF">SAMN05216557_10217</name>
</gene>
<reference evidence="3 4" key="1">
    <citation type="submission" date="2016-10" db="EMBL/GenBank/DDBJ databases">
        <authorList>
            <person name="Varghese N."/>
            <person name="Submissions S."/>
        </authorList>
    </citation>
    <scope>NUCLEOTIDE SEQUENCE [LARGE SCALE GENOMIC DNA]</scope>
    <source>
        <strain evidence="3 4">S7-754</strain>
    </source>
</reference>
<sequence length="440" mass="50012">MPTLTVSEFSCLREANFTLAPVNVIIGPQGSGKSVTTKLFYFFSDILNNSLQYAERGDSIEDVKRLLTKQFAIWFPPSAWGNGRFNISYTAGSFAVRVLRRRLNKRLSDEVSITFSDWFVQYYSAASKSFKDVREKVLLSYEDNISVSAVIDQDMRARQYAMDRMHKALGDEYLSQQTFIPAGRAFFTSIGRLVAGFEQAGSLDPVTIKFAKLFAGMRDRSSRRYGSGIAHRLGTDFLERRSSFMEKLFGGQVVFQDENEFVETSDGRKIPFTALSSGQQELLPMWSLIDYFGELDALRSARNIKPRKVRELIYIEEPEAHLFPTAQSQLMEFLIGSVASERNQRSLVITTHSPYIMSKLNVFLKAGQLSKRKKRNQDINSIVPRECWLIEKNLSALSIQDNQIVNLIDEDGLIDARYLDCISEDISDQFSDLLAIEAEL</sequence>
<dbReference type="InterPro" id="IPR027417">
    <property type="entry name" value="P-loop_NTPase"/>
</dbReference>
<dbReference type="SUPFAM" id="SSF52540">
    <property type="entry name" value="P-loop containing nucleoside triphosphate hydrolases"/>
    <property type="match status" value="1"/>
</dbReference>
<evidence type="ECO:0000313" key="5">
    <source>
        <dbReference type="Proteomes" id="UP000436801"/>
    </source>
</evidence>
<evidence type="ECO:0000259" key="1">
    <source>
        <dbReference type="Pfam" id="PF13304"/>
    </source>
</evidence>
<dbReference type="AlphaFoldDB" id="A0A1G7HV88"/>
<proteinExistence type="predicted"/>
<dbReference type="RefSeq" id="WP_149681522.1">
    <property type="nucleotide sequence ID" value="NZ_FNBI01000002.1"/>
</dbReference>
<reference evidence="2 5" key="2">
    <citation type="submission" date="2019-12" db="EMBL/GenBank/DDBJ databases">
        <authorList>
            <person name="Zheng J."/>
        </authorList>
    </citation>
    <scope>NUCLEOTIDE SEQUENCE [LARGE SCALE GENOMIC DNA]</scope>
    <source>
        <strain evidence="2 5">DSM 27347</strain>
    </source>
</reference>
<dbReference type="InterPro" id="IPR051396">
    <property type="entry name" value="Bact_Antivir_Def_Nuclease"/>
</dbReference>
<dbReference type="Gene3D" id="3.40.50.300">
    <property type="entry name" value="P-loop containing nucleotide triphosphate hydrolases"/>
    <property type="match status" value="1"/>
</dbReference>
<dbReference type="PANTHER" id="PTHR43581">
    <property type="entry name" value="ATP/GTP PHOSPHATASE"/>
    <property type="match status" value="1"/>
</dbReference>
<protein>
    <submittedName>
        <fullName evidence="3">AAA domain-containing protein, putative AbiEii toxin, Type IV TA system</fullName>
    </submittedName>
    <submittedName>
        <fullName evidence="2">AAA family ATPase</fullName>
    </submittedName>
</protein>